<dbReference type="KEGG" id="abq:ABAZ39_29435"/>
<keyword evidence="1 4" id="KW-0560">Oxidoreductase</keyword>
<dbReference type="InterPro" id="IPR036188">
    <property type="entry name" value="FAD/NAD-bd_sf"/>
</dbReference>
<evidence type="ECO:0000256" key="1">
    <source>
        <dbReference type="ARBA" id="ARBA00023002"/>
    </source>
</evidence>
<dbReference type="Gene3D" id="3.30.9.10">
    <property type="entry name" value="D-Amino Acid Oxidase, subunit A, domain 2"/>
    <property type="match status" value="1"/>
</dbReference>
<reference evidence="4 6" key="2">
    <citation type="submission" date="2024-11" db="EMBL/GenBank/DDBJ databases">
        <title>Draft genome sequences of two bacteria associated to sugarcane roots in Colombia.</title>
        <authorList>
            <person name="Pardo-Diaz S."/>
            <person name="Masmela-Mendoza J."/>
            <person name="Delgadillo-Duran P."/>
            <person name="Bautista E.J."/>
            <person name="Rojas-Tapias D.F."/>
        </authorList>
    </citation>
    <scope>NUCLEOTIDE SEQUENCE [LARGE SCALE GENOMIC DNA]</scope>
    <source>
        <strain evidence="4 6">Ap18</strain>
    </source>
</reference>
<sequence>MTTLPRTADIAVIGGGAYGLSAALWLRRLRPDLSVLLLDRSDFAGNETGRCGAGFRAQWGAAGNIRLCQESLPFYESFAEEFGYPEGIEFKQDGYLILAHGEEQLDQLRRNIALQARFGVDSTLLTAEEVARLAPGLNPAGVVGGSFCARDGSLSPFRVLDGFHRAAVRSGVIVRHRVTIDFIEPRNGAFRLRAGGGAIEAGRVVVATDTRIPQLLGPLGIDIPVQPYPNQAFVTEPLPPRLGPCVVSFAHEMFLNQTARGSVIVVASDRRRALGADAQPTADLFPRAAAHAIDLLPALGTARLLRSWGGLYSITPDMLAVLGETALPGLFVALSGAKGFMTAPAAGRLLAHLVDGRAVPDWFARLSPARFASGEELEKEPAIV</sequence>
<evidence type="ECO:0000259" key="2">
    <source>
        <dbReference type="Pfam" id="PF01266"/>
    </source>
</evidence>
<proteinExistence type="predicted"/>
<dbReference type="Proteomes" id="UP000027186">
    <property type="component" value="Plasmid AbAZ39_p3"/>
</dbReference>
<evidence type="ECO:0000313" key="5">
    <source>
        <dbReference type="Proteomes" id="UP000027186"/>
    </source>
</evidence>
<dbReference type="Gene3D" id="3.50.50.60">
    <property type="entry name" value="FAD/NAD(P)-binding domain"/>
    <property type="match status" value="1"/>
</dbReference>
<dbReference type="GO" id="GO:0005737">
    <property type="term" value="C:cytoplasm"/>
    <property type="evidence" value="ECO:0007669"/>
    <property type="project" value="TreeGrafter"/>
</dbReference>
<reference evidence="3 5" key="1">
    <citation type="journal article" date="2014" name="Genome Announc.">
        <title>Complete Genome Sequence of the Model Rhizosphere Strain Azospirillum brasilense Az39, Successfully Applied in Agriculture.</title>
        <authorList>
            <person name="Rivera D."/>
            <person name="Revale S."/>
            <person name="Molina R."/>
            <person name="Gualpa J."/>
            <person name="Puente M."/>
            <person name="Maroniche G."/>
            <person name="Paris G."/>
            <person name="Baker D."/>
            <person name="Clavijo B."/>
            <person name="McLay K."/>
            <person name="Spaepen S."/>
            <person name="Perticari A."/>
            <person name="Vazquez M."/>
            <person name="Wisniewski-Dye F."/>
            <person name="Watkins C."/>
            <person name="Martinez-Abarca F."/>
            <person name="Vanderleyden J."/>
            <person name="Cassan F."/>
        </authorList>
    </citation>
    <scope>NUCLEOTIDE SEQUENCE [LARGE SCALE GENOMIC DNA]</scope>
    <source>
        <strain evidence="3 5">Az39</strain>
        <plasmid evidence="3">AbAZ39_p3</plasmid>
    </source>
</reference>
<accession>A0A060DTI1</accession>
<dbReference type="PANTHER" id="PTHR13847">
    <property type="entry name" value="SARCOSINE DEHYDROGENASE-RELATED"/>
    <property type="match status" value="1"/>
</dbReference>
<keyword evidence="6" id="KW-1185">Reference proteome</keyword>
<keyword evidence="3" id="KW-0614">Plasmid</keyword>
<name>A0A060DTI1_9PROT</name>
<dbReference type="SUPFAM" id="SSF51905">
    <property type="entry name" value="FAD/NAD(P)-binding domain"/>
    <property type="match status" value="1"/>
</dbReference>
<dbReference type="GO" id="GO:0016491">
    <property type="term" value="F:oxidoreductase activity"/>
    <property type="evidence" value="ECO:0007669"/>
    <property type="project" value="UniProtKB-KW"/>
</dbReference>
<dbReference type="RefSeq" id="WP_040137657.1">
    <property type="nucleotide sequence ID" value="NZ_CP007796.1"/>
</dbReference>
<evidence type="ECO:0000313" key="4">
    <source>
        <dbReference type="EMBL" id="MFL7902067.1"/>
    </source>
</evidence>
<dbReference type="EC" id="1.-.-.-" evidence="4"/>
<evidence type="ECO:0000313" key="3">
    <source>
        <dbReference type="EMBL" id="AIB15980.1"/>
    </source>
</evidence>
<organism evidence="3 5">
    <name type="scientific">Azospirillum argentinense</name>
    <dbReference type="NCBI Taxonomy" id="2970906"/>
    <lineage>
        <taxon>Bacteria</taxon>
        <taxon>Pseudomonadati</taxon>
        <taxon>Pseudomonadota</taxon>
        <taxon>Alphaproteobacteria</taxon>
        <taxon>Rhodospirillales</taxon>
        <taxon>Azospirillaceae</taxon>
        <taxon>Azospirillum</taxon>
    </lineage>
</organism>
<dbReference type="EMBL" id="JBJLSN010000015">
    <property type="protein sequence ID" value="MFL7902067.1"/>
    <property type="molecule type" value="Genomic_DNA"/>
</dbReference>
<dbReference type="InterPro" id="IPR006076">
    <property type="entry name" value="FAD-dep_OxRdtase"/>
</dbReference>
<dbReference type="SUPFAM" id="SSF54373">
    <property type="entry name" value="FAD-linked reductases, C-terminal domain"/>
    <property type="match status" value="1"/>
</dbReference>
<evidence type="ECO:0000313" key="6">
    <source>
        <dbReference type="Proteomes" id="UP001628281"/>
    </source>
</evidence>
<gene>
    <name evidence="3" type="ORF">ABAZ39_29435</name>
    <name evidence="4" type="ORF">ACJ41P_13100</name>
</gene>
<dbReference type="Proteomes" id="UP001628281">
    <property type="component" value="Unassembled WGS sequence"/>
</dbReference>
<dbReference type="PANTHER" id="PTHR13847:SF287">
    <property type="entry name" value="FAD-DEPENDENT OXIDOREDUCTASE DOMAIN-CONTAINING PROTEIN 1"/>
    <property type="match status" value="1"/>
</dbReference>
<protein>
    <submittedName>
        <fullName evidence="4">NAD(P)/FAD-dependent oxidoreductase</fullName>
        <ecNumber evidence="4">1.-.-.-</ecNumber>
    </submittedName>
</protein>
<dbReference type="EMBL" id="CP007796">
    <property type="protein sequence ID" value="AIB15980.1"/>
    <property type="molecule type" value="Genomic_DNA"/>
</dbReference>
<geneLocation type="plasmid" evidence="3 5">
    <name>AbAZ39_p3</name>
</geneLocation>
<dbReference type="AlphaFoldDB" id="A0A060DTI1"/>
<dbReference type="Pfam" id="PF01266">
    <property type="entry name" value="DAO"/>
    <property type="match status" value="1"/>
</dbReference>
<feature type="domain" description="FAD dependent oxidoreductase" evidence="2">
    <location>
        <begin position="9"/>
        <end position="353"/>
    </location>
</feature>